<dbReference type="EMBL" id="BA000038">
    <property type="protein sequence ID" value="BAC97396.1"/>
    <property type="molecule type" value="Genomic_DNA"/>
</dbReference>
<evidence type="ECO:0000313" key="1">
    <source>
        <dbReference type="EMBL" id="BAC97396.1"/>
    </source>
</evidence>
<reference evidence="1 2" key="1">
    <citation type="journal article" date="2003" name="Genome Res.">
        <title>Comparative genome analysis of Vibrio vulnificus, a marine pathogen.</title>
        <authorList>
            <person name="Chen C.Y."/>
            <person name="Wu K.M."/>
            <person name="Chang Y.C."/>
            <person name="Chang C.H."/>
            <person name="Tsai H.C."/>
            <person name="Liao T.L."/>
            <person name="Liu Y.M."/>
            <person name="Chen H.J."/>
            <person name="Shen A.B."/>
            <person name="Li J.C."/>
            <person name="Su T.L."/>
            <person name="Shao C.P."/>
            <person name="Lee C.T."/>
            <person name="Hor L.I."/>
            <person name="Tsai S.F."/>
        </authorList>
    </citation>
    <scope>NUCLEOTIDE SEQUENCE [LARGE SCALE GENOMIC DNA]</scope>
    <source>
        <strain evidence="1 2">YJ016</strain>
    </source>
</reference>
<proteinExistence type="predicted"/>
<organism evidence="1 2">
    <name type="scientific">Vibrio vulnificus (strain YJ016)</name>
    <dbReference type="NCBI Taxonomy" id="196600"/>
    <lineage>
        <taxon>Bacteria</taxon>
        <taxon>Pseudomonadati</taxon>
        <taxon>Pseudomonadota</taxon>
        <taxon>Gammaproteobacteria</taxon>
        <taxon>Vibrionales</taxon>
        <taxon>Vibrionaceae</taxon>
        <taxon>Vibrio</taxon>
    </lineage>
</organism>
<dbReference type="KEGG" id="vvy:VVA1370"/>
<evidence type="ECO:0000313" key="2">
    <source>
        <dbReference type="Proteomes" id="UP000002675"/>
    </source>
</evidence>
<accession>Q7MCL6</accession>
<dbReference type="Proteomes" id="UP000002675">
    <property type="component" value="Chromosome II"/>
</dbReference>
<name>Q7MCL6_VIBVY</name>
<gene>
    <name evidence="1" type="ordered locus">VVA1370</name>
</gene>
<sequence length="46" mass="5253">MTEMNNLNTRNPDLELRVMLCAYTAQGTIVGRRELGKGCKRLSLRE</sequence>
<protein>
    <submittedName>
        <fullName evidence="1">Uncharacterized protein</fullName>
    </submittedName>
</protein>
<dbReference type="AlphaFoldDB" id="Q7MCL6"/>
<dbReference type="HOGENOM" id="CLU_3190597_0_0_6"/>